<comment type="caution">
    <text evidence="2">The sequence shown here is derived from an EMBL/GenBank/DDBJ whole genome shotgun (WGS) entry which is preliminary data.</text>
</comment>
<reference evidence="3" key="1">
    <citation type="journal article" date="2019" name="Int. J. Syst. Evol. Microbiol.">
        <title>The Global Catalogue of Microorganisms (GCM) 10K type strain sequencing project: providing services to taxonomists for standard genome sequencing and annotation.</title>
        <authorList>
            <consortium name="The Broad Institute Genomics Platform"/>
            <consortium name="The Broad Institute Genome Sequencing Center for Infectious Disease"/>
            <person name="Wu L."/>
            <person name="Ma J."/>
        </authorList>
    </citation>
    <scope>NUCLEOTIDE SEQUENCE [LARGE SCALE GENOMIC DNA]</scope>
    <source>
        <strain evidence="3">ZS-35-S2</strain>
    </source>
</reference>
<evidence type="ECO:0000313" key="3">
    <source>
        <dbReference type="Proteomes" id="UP001596203"/>
    </source>
</evidence>
<dbReference type="EMBL" id="JBHSPR010000001">
    <property type="protein sequence ID" value="MFC6014944.1"/>
    <property type="molecule type" value="Genomic_DNA"/>
</dbReference>
<feature type="compositionally biased region" description="Pro residues" evidence="1">
    <location>
        <begin position="262"/>
        <end position="301"/>
    </location>
</feature>
<sequence length="457" mass="46994">MLDGGGTGGVSGTTNWVGQNVDQMWPKLANQQTDTHWQHVSGWQKTSELSSMHLWRLKQYREGLIEAWPPEKSEASRAYVARLDFLIETVQGVHDTAVANHQTFKSVTQAIWESRRNLEKVYNDYQVKKQAKQRYDADVAANNGRPPSGQTPTTDADLEDLNWQARHIMYGLSSELATAQMQLRQPPKYRNEKGGIDDPPGGGGGSEAMGGSTPPVLSPVVPISTGGGGPSYTASPTPAIHTVVPTTSPSGVGPILGSTAPIAPPPVTPTPPSVIPPAPPPTTGPGLPPPIAPPGLPPAAKPPVGGYPISSTNTGLNKATGFGPHAGMTPRAMPPGGMIGGAPGGGLGQPGAGAGAARRINPVGGVIGGAGGNAGTTPLGGAGQRPGSGMGRGPMGSGQTLGMGPGGRGGNQSKDEQGVQHWDPDNPWETDEGVAPVMMPGRDNRRIDPGPAIGYNR</sequence>
<feature type="region of interest" description="Disordered" evidence="1">
    <location>
        <begin position="368"/>
        <end position="457"/>
    </location>
</feature>
<evidence type="ECO:0008006" key="4">
    <source>
        <dbReference type="Google" id="ProtNLM"/>
    </source>
</evidence>
<organism evidence="2 3">
    <name type="scientific">Plantactinospora solaniradicis</name>
    <dbReference type="NCBI Taxonomy" id="1723736"/>
    <lineage>
        <taxon>Bacteria</taxon>
        <taxon>Bacillati</taxon>
        <taxon>Actinomycetota</taxon>
        <taxon>Actinomycetes</taxon>
        <taxon>Micromonosporales</taxon>
        <taxon>Micromonosporaceae</taxon>
        <taxon>Plantactinospora</taxon>
    </lineage>
</organism>
<feature type="compositionally biased region" description="Basic and acidic residues" evidence="1">
    <location>
        <begin position="413"/>
        <end position="424"/>
    </location>
</feature>
<feature type="region of interest" description="Disordered" evidence="1">
    <location>
        <begin position="258"/>
        <end position="356"/>
    </location>
</feature>
<keyword evidence="3" id="KW-1185">Reference proteome</keyword>
<protein>
    <recommendedName>
        <fullName evidence="4">PPE family domain-containing protein</fullName>
    </recommendedName>
</protein>
<dbReference type="RefSeq" id="WP_377416549.1">
    <property type="nucleotide sequence ID" value="NZ_JBHSPR010000001.1"/>
</dbReference>
<accession>A0ABW1K206</accession>
<feature type="compositionally biased region" description="Gly residues" evidence="1">
    <location>
        <begin position="337"/>
        <end position="354"/>
    </location>
</feature>
<evidence type="ECO:0000256" key="1">
    <source>
        <dbReference type="SAM" id="MobiDB-lite"/>
    </source>
</evidence>
<evidence type="ECO:0000313" key="2">
    <source>
        <dbReference type="EMBL" id="MFC6014944.1"/>
    </source>
</evidence>
<feature type="region of interest" description="Disordered" evidence="1">
    <location>
        <begin position="188"/>
        <end position="216"/>
    </location>
</feature>
<proteinExistence type="predicted"/>
<name>A0ABW1K206_9ACTN</name>
<dbReference type="Proteomes" id="UP001596203">
    <property type="component" value="Unassembled WGS sequence"/>
</dbReference>
<gene>
    <name evidence="2" type="ORF">ACFP2T_01870</name>
</gene>
<feature type="compositionally biased region" description="Gly residues" evidence="1">
    <location>
        <begin position="368"/>
        <end position="410"/>
    </location>
</feature>